<protein>
    <submittedName>
        <fullName evidence="1">Uncharacterized protein</fullName>
    </submittedName>
</protein>
<evidence type="ECO:0000313" key="1">
    <source>
        <dbReference type="EMBL" id="SHG24025.1"/>
    </source>
</evidence>
<accession>A0A1M5I6W3</accession>
<dbReference type="EMBL" id="FQUO01000022">
    <property type="protein sequence ID" value="SHG24025.1"/>
    <property type="molecule type" value="Genomic_DNA"/>
</dbReference>
<sequence length="50" mass="5867">MGLQVLRFTEKEAQYDTEEVIKKLNTWIDDYERTHPEVVGKNVRKMRGGG</sequence>
<reference evidence="1 2" key="1">
    <citation type="submission" date="2016-11" db="EMBL/GenBank/DDBJ databases">
        <authorList>
            <person name="Jaros S."/>
            <person name="Januszkiewicz K."/>
            <person name="Wedrychowicz H."/>
        </authorList>
    </citation>
    <scope>NUCLEOTIDE SEQUENCE [LARGE SCALE GENOMIC DNA]</scope>
    <source>
        <strain evidence="1 2">DSM 26897</strain>
    </source>
</reference>
<keyword evidence="2" id="KW-1185">Reference proteome</keyword>
<evidence type="ECO:0000313" key="2">
    <source>
        <dbReference type="Proteomes" id="UP000184368"/>
    </source>
</evidence>
<dbReference type="Proteomes" id="UP000184368">
    <property type="component" value="Unassembled WGS sequence"/>
</dbReference>
<organism evidence="1 2">
    <name type="scientific">Cnuella takakiae</name>
    <dbReference type="NCBI Taxonomy" id="1302690"/>
    <lineage>
        <taxon>Bacteria</taxon>
        <taxon>Pseudomonadati</taxon>
        <taxon>Bacteroidota</taxon>
        <taxon>Chitinophagia</taxon>
        <taxon>Chitinophagales</taxon>
        <taxon>Chitinophagaceae</taxon>
        <taxon>Cnuella</taxon>
    </lineage>
</organism>
<proteinExistence type="predicted"/>
<gene>
    <name evidence="1" type="ORF">SAMN05444008_12226</name>
</gene>
<dbReference type="AlphaFoldDB" id="A0A1M5I6W3"/>
<name>A0A1M5I6W3_9BACT</name>